<dbReference type="InterPro" id="IPR000835">
    <property type="entry name" value="HTH_MarR-typ"/>
</dbReference>
<dbReference type="RefSeq" id="WP_168906664.1">
    <property type="nucleotide sequence ID" value="NZ_CP051428.1"/>
</dbReference>
<reference evidence="5 6" key="1">
    <citation type="submission" date="2020-04" db="EMBL/GenBank/DDBJ databases">
        <title>Novel Paenibacillus strain UniB2 isolated from commercial digestive syrup.</title>
        <authorList>
            <person name="Thorat V."/>
            <person name="Kirdat K."/>
            <person name="Tiwarekar B."/>
            <person name="Yadav A."/>
        </authorList>
    </citation>
    <scope>NUCLEOTIDE SEQUENCE [LARGE SCALE GENOMIC DNA]</scope>
    <source>
        <strain evidence="5 6">UniB2</strain>
    </source>
</reference>
<comment type="function">
    <text evidence="1">Transcriptional repressor of xylose-utilizing enzymes.</text>
</comment>
<evidence type="ECO:0000256" key="2">
    <source>
        <dbReference type="ARBA" id="ARBA00006479"/>
    </source>
</evidence>
<dbReference type="Gene3D" id="3.30.420.40">
    <property type="match status" value="2"/>
</dbReference>
<name>A0A6H2GUH8_9BACL</name>
<dbReference type="SUPFAM" id="SSF46785">
    <property type="entry name" value="Winged helix' DNA-binding domain"/>
    <property type="match status" value="1"/>
</dbReference>
<evidence type="ECO:0000256" key="3">
    <source>
        <dbReference type="ARBA" id="ARBA00022629"/>
    </source>
</evidence>
<proteinExistence type="inferred from homology"/>
<dbReference type="KEGG" id="palr:HGI30_05160"/>
<evidence type="ECO:0000256" key="1">
    <source>
        <dbReference type="ARBA" id="ARBA00002486"/>
    </source>
</evidence>
<keyword evidence="3" id="KW-0859">Xylose metabolism</keyword>
<feature type="domain" description="HTH marR-type" evidence="4">
    <location>
        <begin position="21"/>
        <end position="63"/>
    </location>
</feature>
<dbReference type="InterPro" id="IPR043129">
    <property type="entry name" value="ATPase_NBD"/>
</dbReference>
<dbReference type="PANTHER" id="PTHR18964:SF149">
    <property type="entry name" value="BIFUNCTIONAL UDP-N-ACETYLGLUCOSAMINE 2-EPIMERASE_N-ACETYLMANNOSAMINE KINASE"/>
    <property type="match status" value="1"/>
</dbReference>
<evidence type="ECO:0000313" key="6">
    <source>
        <dbReference type="Proteomes" id="UP000502136"/>
    </source>
</evidence>
<gene>
    <name evidence="5" type="ORF">HGI30_05160</name>
</gene>
<evidence type="ECO:0000259" key="4">
    <source>
        <dbReference type="Pfam" id="PF12802"/>
    </source>
</evidence>
<dbReference type="EMBL" id="CP051428">
    <property type="protein sequence ID" value="QJC51009.1"/>
    <property type="molecule type" value="Genomic_DNA"/>
</dbReference>
<evidence type="ECO:0000313" key="5">
    <source>
        <dbReference type="EMBL" id="QJC51009.1"/>
    </source>
</evidence>
<dbReference type="InterPro" id="IPR036390">
    <property type="entry name" value="WH_DNA-bd_sf"/>
</dbReference>
<dbReference type="CDD" id="cd24076">
    <property type="entry name" value="ASKHA_ATPase_ROK_BsXylR-like"/>
    <property type="match status" value="1"/>
</dbReference>
<dbReference type="GO" id="GO:0042732">
    <property type="term" value="P:D-xylose metabolic process"/>
    <property type="evidence" value="ECO:0007669"/>
    <property type="project" value="UniProtKB-KW"/>
</dbReference>
<protein>
    <submittedName>
        <fullName evidence="5">ROK family transcriptional regulator</fullName>
    </submittedName>
</protein>
<dbReference type="AlphaFoldDB" id="A0A6H2GUH8"/>
<comment type="similarity">
    <text evidence="2">Belongs to the ROK (NagC/XylR) family.</text>
</comment>
<accession>A0A6H2GUH8</accession>
<dbReference type="SUPFAM" id="SSF53067">
    <property type="entry name" value="Actin-like ATPase domain"/>
    <property type="match status" value="1"/>
</dbReference>
<dbReference type="GO" id="GO:0006355">
    <property type="term" value="P:regulation of DNA-templated transcription"/>
    <property type="evidence" value="ECO:0007669"/>
    <property type="project" value="InterPro"/>
</dbReference>
<dbReference type="InterPro" id="IPR036388">
    <property type="entry name" value="WH-like_DNA-bd_sf"/>
</dbReference>
<dbReference type="GO" id="GO:0003677">
    <property type="term" value="F:DNA binding"/>
    <property type="evidence" value="ECO:0007669"/>
    <property type="project" value="InterPro"/>
</dbReference>
<keyword evidence="3" id="KW-0119">Carbohydrate metabolism</keyword>
<dbReference type="PANTHER" id="PTHR18964">
    <property type="entry name" value="ROK (REPRESSOR, ORF, KINASE) FAMILY"/>
    <property type="match status" value="1"/>
</dbReference>
<keyword evidence="6" id="KW-1185">Reference proteome</keyword>
<dbReference type="Pfam" id="PF00480">
    <property type="entry name" value="ROK"/>
    <property type="match status" value="1"/>
</dbReference>
<dbReference type="Gene3D" id="1.10.10.10">
    <property type="entry name" value="Winged helix-like DNA-binding domain superfamily/Winged helix DNA-binding domain"/>
    <property type="match status" value="1"/>
</dbReference>
<dbReference type="Proteomes" id="UP000502136">
    <property type="component" value="Chromosome"/>
</dbReference>
<dbReference type="Pfam" id="PF12802">
    <property type="entry name" value="MarR_2"/>
    <property type="match status" value="1"/>
</dbReference>
<dbReference type="InterPro" id="IPR000600">
    <property type="entry name" value="ROK"/>
</dbReference>
<sequence length="390" mass="40877">MMKSTTTGDPALIRRINTGIALDAVLKGEPLSRAAISAGTGLNKATVSSLVQDLIDRGLLTETGQGASSGGRKPVMLEFRASAGCAIGVDVGATYLMGVRADLRGEVLAERRRKVEPAGGRSVMEQLIAFIEELLPESPPQPYGVVGIGIGLPGIVDGAGSLLLAPHMDWEPTEVARRLEERFGVPVHADNEANLGAQGERIFGAAAGIRHLVYVSAGMGIGTGLVLDGELYRGASGFSGELGHLSIQFDGPACRCGNRGCWERFASEQAALEAAAAIGCGSLEELTQLAAQGHPQALRIWGEIGSYLGIGIATIINVFNPEAVLIGSRLSMAARWLEPAVQREVQARALPFHRRQARVRFAELGDGSAVRGAAWQAAEGFLARVKAGEA</sequence>
<organism evidence="5 6">
    <name type="scientific">Paenibacillus albicereus</name>
    <dbReference type="NCBI Taxonomy" id="2726185"/>
    <lineage>
        <taxon>Bacteria</taxon>
        <taxon>Bacillati</taxon>
        <taxon>Bacillota</taxon>
        <taxon>Bacilli</taxon>
        <taxon>Bacillales</taxon>
        <taxon>Paenibacillaceae</taxon>
        <taxon>Paenibacillus</taxon>
    </lineage>
</organism>